<protein>
    <submittedName>
        <fullName evidence="2">Uncharacterized protein</fullName>
    </submittedName>
</protein>
<reference evidence="2 3" key="1">
    <citation type="journal article" date="2011" name="Genome Res.">
        <title>Comparative genomics of citric-acid-producing Aspergillus niger ATCC 1015 versus enzyme-producing CBS 513.88.</title>
        <authorList>
            <person name="Andersen M.R."/>
            <person name="Salazar M.P."/>
            <person name="Schaap P.J."/>
            <person name="van de Vondervoort P.J."/>
            <person name="Culley D."/>
            <person name="Thykaer J."/>
            <person name="Frisvad J.C."/>
            <person name="Nielsen K.F."/>
            <person name="Albang R."/>
            <person name="Albermann K."/>
            <person name="Berka R.M."/>
            <person name="Braus G.H."/>
            <person name="Braus-Stromeyer S.A."/>
            <person name="Corrochano L.M."/>
            <person name="Dai Z."/>
            <person name="van Dijck P.W."/>
            <person name="Hofmann G."/>
            <person name="Lasure L.L."/>
            <person name="Magnuson J.K."/>
            <person name="Menke H."/>
            <person name="Meijer M."/>
            <person name="Meijer S.L."/>
            <person name="Nielsen J.B."/>
            <person name="Nielsen M.L."/>
            <person name="van Ooyen A.J."/>
            <person name="Pel H.J."/>
            <person name="Poulsen L."/>
            <person name="Samson R.A."/>
            <person name="Stam H."/>
            <person name="Tsang A."/>
            <person name="van den Brink J.M."/>
            <person name="Atkins A."/>
            <person name="Aerts A."/>
            <person name="Shapiro H."/>
            <person name="Pangilinan J."/>
            <person name="Salamov A."/>
            <person name="Lou Y."/>
            <person name="Lindquist E."/>
            <person name="Lucas S."/>
            <person name="Grimwood J."/>
            <person name="Grigoriev I.V."/>
            <person name="Kubicek C.P."/>
            <person name="Martinez D."/>
            <person name="van Peij N.N."/>
            <person name="Roubos J.A."/>
            <person name="Nielsen J."/>
            <person name="Baker S.E."/>
        </authorList>
    </citation>
    <scope>NUCLEOTIDE SEQUENCE [LARGE SCALE GENOMIC DNA]</scope>
    <source>
        <strain evidence="3">ATCC 1015 / CBS 113.46 / FGSC A1144 / LSHB Ac4 / NCTC 3858a / NRRL 328 / USDA 3528.7</strain>
    </source>
</reference>
<evidence type="ECO:0000313" key="3">
    <source>
        <dbReference type="Proteomes" id="UP000009038"/>
    </source>
</evidence>
<dbReference type="EMBL" id="ACJE01000008">
    <property type="protein sequence ID" value="EHA24536.1"/>
    <property type="molecule type" value="Genomic_DNA"/>
</dbReference>
<comment type="caution">
    <text evidence="2">The sequence shown here is derived from an EMBL/GenBank/DDBJ whole genome shotgun (WGS) entry which is preliminary data.</text>
</comment>
<dbReference type="Proteomes" id="UP000009038">
    <property type="component" value="Unassembled WGS sequence"/>
</dbReference>
<proteinExistence type="predicted"/>
<dbReference type="HOGENOM" id="CLU_2196357_0_0_1"/>
<organism evidence="2 3">
    <name type="scientific">Aspergillus niger (strain ATCC 1015 / CBS 113.46 / FGSC A1144 / LSHB Ac4 / NCTC 3858a / NRRL 328 / USDA 3528.7)</name>
    <dbReference type="NCBI Taxonomy" id="380704"/>
    <lineage>
        <taxon>Eukaryota</taxon>
        <taxon>Fungi</taxon>
        <taxon>Dikarya</taxon>
        <taxon>Ascomycota</taxon>
        <taxon>Pezizomycotina</taxon>
        <taxon>Eurotiomycetes</taxon>
        <taxon>Eurotiomycetidae</taxon>
        <taxon>Eurotiales</taxon>
        <taxon>Aspergillaceae</taxon>
        <taxon>Aspergillus</taxon>
        <taxon>Aspergillus subgen. Circumdati</taxon>
    </lineage>
</organism>
<name>G3XXQ6_ASPNA</name>
<gene>
    <name evidence="2" type="ORF">ASPNIDRAFT_40432</name>
</gene>
<dbReference type="AlphaFoldDB" id="G3XXQ6"/>
<evidence type="ECO:0000313" key="2">
    <source>
        <dbReference type="EMBL" id="EHA24536.1"/>
    </source>
</evidence>
<feature type="region of interest" description="Disordered" evidence="1">
    <location>
        <begin position="43"/>
        <end position="66"/>
    </location>
</feature>
<accession>G3XXQ6</accession>
<evidence type="ECO:0000256" key="1">
    <source>
        <dbReference type="SAM" id="MobiDB-lite"/>
    </source>
</evidence>
<sequence>MTNGFNCHYLVRDAGGVGAPRKQDSGVDLGQQQRTIVASNVNDAHLTSKTGEKYPKQSKSCPRSRECRVKEEVPGLSSAEEHRQTHADDVSVLAAVEDPRLSHAVAIN</sequence>